<dbReference type="EMBL" id="JARQZJ010000127">
    <property type="protein sequence ID" value="KAK9891310.1"/>
    <property type="molecule type" value="Genomic_DNA"/>
</dbReference>
<protein>
    <submittedName>
        <fullName evidence="2">Uncharacterized protein</fullName>
    </submittedName>
</protein>
<evidence type="ECO:0000313" key="2">
    <source>
        <dbReference type="EMBL" id="KAK9891310.1"/>
    </source>
</evidence>
<feature type="transmembrane region" description="Helical" evidence="1">
    <location>
        <begin position="21"/>
        <end position="45"/>
    </location>
</feature>
<sequence>MTEISEYIPQKLRYQPLKCLVLPWILVFLVIIYWFSLVPLLFAYYISSYAPTSIGKIIFLGCHFVIFVVILALLVFLWKISLRKERTKYVRPKINYYIFQELKKDDVVDEYSDSLKDWVEVRSSSIETRIKESPSQEVLLRTPKHFKLEDIADGRPFSQNLEVALTPRELFFIDLYENANKSRCTITRNFIQKEREFCSNFSRNVSSSELSCGSWEFESKVSKKDIEVMENGVPSDSISNTSRTEEVSEYFIANVSPKKSLTNEVFIFIQDESDILQKKVNLTIAVPNDDHLDL</sequence>
<organism evidence="2 3">
    <name type="scientific">Henosepilachna vigintioctopunctata</name>
    <dbReference type="NCBI Taxonomy" id="420089"/>
    <lineage>
        <taxon>Eukaryota</taxon>
        <taxon>Metazoa</taxon>
        <taxon>Ecdysozoa</taxon>
        <taxon>Arthropoda</taxon>
        <taxon>Hexapoda</taxon>
        <taxon>Insecta</taxon>
        <taxon>Pterygota</taxon>
        <taxon>Neoptera</taxon>
        <taxon>Endopterygota</taxon>
        <taxon>Coleoptera</taxon>
        <taxon>Polyphaga</taxon>
        <taxon>Cucujiformia</taxon>
        <taxon>Coccinelloidea</taxon>
        <taxon>Coccinellidae</taxon>
        <taxon>Epilachninae</taxon>
        <taxon>Epilachnini</taxon>
        <taxon>Henosepilachna</taxon>
    </lineage>
</organism>
<reference evidence="2 3" key="1">
    <citation type="submission" date="2023-03" db="EMBL/GenBank/DDBJ databases">
        <title>Genome insight into feeding habits of ladybird beetles.</title>
        <authorList>
            <person name="Li H.-S."/>
            <person name="Huang Y.-H."/>
            <person name="Pang H."/>
        </authorList>
    </citation>
    <scope>NUCLEOTIDE SEQUENCE [LARGE SCALE GENOMIC DNA]</scope>
    <source>
        <strain evidence="2">SYSU_2023b</strain>
        <tissue evidence="2">Whole body</tissue>
    </source>
</reference>
<dbReference type="AlphaFoldDB" id="A0AAW1V9B7"/>
<evidence type="ECO:0000256" key="1">
    <source>
        <dbReference type="SAM" id="Phobius"/>
    </source>
</evidence>
<dbReference type="Proteomes" id="UP001431783">
    <property type="component" value="Unassembled WGS sequence"/>
</dbReference>
<keyword evidence="1" id="KW-0472">Membrane</keyword>
<accession>A0AAW1V9B7</accession>
<keyword evidence="3" id="KW-1185">Reference proteome</keyword>
<feature type="transmembrane region" description="Helical" evidence="1">
    <location>
        <begin position="57"/>
        <end position="78"/>
    </location>
</feature>
<comment type="caution">
    <text evidence="2">The sequence shown here is derived from an EMBL/GenBank/DDBJ whole genome shotgun (WGS) entry which is preliminary data.</text>
</comment>
<name>A0AAW1V9B7_9CUCU</name>
<keyword evidence="1" id="KW-0812">Transmembrane</keyword>
<evidence type="ECO:0000313" key="3">
    <source>
        <dbReference type="Proteomes" id="UP001431783"/>
    </source>
</evidence>
<proteinExistence type="predicted"/>
<gene>
    <name evidence="2" type="ORF">WA026_013618</name>
</gene>
<keyword evidence="1" id="KW-1133">Transmembrane helix</keyword>